<keyword evidence="11" id="KW-1185">Reference proteome</keyword>
<dbReference type="GO" id="GO:0006089">
    <property type="term" value="P:lactate metabolic process"/>
    <property type="evidence" value="ECO:0007669"/>
    <property type="project" value="TreeGrafter"/>
</dbReference>
<reference evidence="10 11" key="1">
    <citation type="submission" date="2019-08" db="EMBL/GenBank/DDBJ databases">
        <title>Genomes of Subsaximicrobium wynnwilliamsii strains.</title>
        <authorList>
            <person name="Bowman J.P."/>
        </authorList>
    </citation>
    <scope>NUCLEOTIDE SEQUENCE [LARGE SCALE GENOMIC DNA]</scope>
    <source>
        <strain evidence="10 11">2-80-2</strain>
    </source>
</reference>
<dbReference type="SUPFAM" id="SSF51735">
    <property type="entry name" value="NAD(P)-binding Rossmann-fold domains"/>
    <property type="match status" value="1"/>
</dbReference>
<comment type="function">
    <text evidence="4">Catalyzes the reversible oxidation of malate to oxaloacetate.</text>
</comment>
<dbReference type="EMBL" id="VORO01000004">
    <property type="protein sequence ID" value="TXD90046.1"/>
    <property type="molecule type" value="Genomic_DNA"/>
</dbReference>
<keyword evidence="2 4" id="KW-0560">Oxidoreductase</keyword>
<evidence type="ECO:0000313" key="11">
    <source>
        <dbReference type="Proteomes" id="UP000321578"/>
    </source>
</evidence>
<dbReference type="FunFam" id="3.40.50.720:FF:000018">
    <property type="entry name" value="Malate dehydrogenase"/>
    <property type="match status" value="1"/>
</dbReference>
<dbReference type="RefSeq" id="WP_147085439.1">
    <property type="nucleotide sequence ID" value="NZ_VORM01000004.1"/>
</dbReference>
<evidence type="ECO:0000256" key="7">
    <source>
        <dbReference type="PIRSR" id="PIRSR000102-3"/>
    </source>
</evidence>
<dbReference type="Gene3D" id="3.90.110.10">
    <property type="entry name" value="Lactate dehydrogenase/glycoside hydrolase, family 4, C-terminal"/>
    <property type="match status" value="1"/>
</dbReference>
<feature type="binding site" evidence="4 7">
    <location>
        <position position="32"/>
    </location>
    <ligand>
        <name>NAD(+)</name>
        <dbReference type="ChEBI" id="CHEBI:57540"/>
    </ligand>
</feature>
<feature type="binding site" evidence="4 6">
    <location>
        <position position="151"/>
    </location>
    <ligand>
        <name>substrate</name>
    </ligand>
</feature>
<dbReference type="PRINTS" id="PR00086">
    <property type="entry name" value="LLDHDRGNASE"/>
</dbReference>
<dbReference type="SUPFAM" id="SSF56327">
    <property type="entry name" value="LDH C-terminal domain-like"/>
    <property type="match status" value="1"/>
</dbReference>
<dbReference type="InterPro" id="IPR011275">
    <property type="entry name" value="Malate_DH_type3"/>
</dbReference>
<dbReference type="PANTHER" id="PTHR43128">
    <property type="entry name" value="L-2-HYDROXYCARBOXYLATE DEHYDROGENASE (NAD(P)(+))"/>
    <property type="match status" value="1"/>
</dbReference>
<evidence type="ECO:0000256" key="3">
    <source>
        <dbReference type="ARBA" id="ARBA00023027"/>
    </source>
</evidence>
<protein>
    <recommendedName>
        <fullName evidence="4">Malate dehydrogenase</fullName>
        <ecNumber evidence="4">1.1.1.37</ecNumber>
    </recommendedName>
</protein>
<keyword evidence="3 4" id="KW-0520">NAD</keyword>
<dbReference type="OrthoDB" id="9802969at2"/>
<dbReference type="GO" id="GO:0004459">
    <property type="term" value="F:L-lactate dehydrogenase (NAD+) activity"/>
    <property type="evidence" value="ECO:0007669"/>
    <property type="project" value="TreeGrafter"/>
</dbReference>
<dbReference type="NCBIfam" id="NF004863">
    <property type="entry name" value="PRK06223.1"/>
    <property type="match status" value="1"/>
</dbReference>
<feature type="binding site" evidence="4 7">
    <location>
        <begin position="7"/>
        <end position="12"/>
    </location>
    <ligand>
        <name>NAD(+)</name>
        <dbReference type="ChEBI" id="CHEBI:57540"/>
    </ligand>
</feature>
<dbReference type="InterPro" id="IPR022383">
    <property type="entry name" value="Lactate/malate_DH_C"/>
</dbReference>
<evidence type="ECO:0000256" key="1">
    <source>
        <dbReference type="ARBA" id="ARBA00022532"/>
    </source>
</evidence>
<accession>A0A5C6ZJC3</accession>
<dbReference type="InterPro" id="IPR015955">
    <property type="entry name" value="Lactate_DH/Glyco_Ohase_4_C"/>
</dbReference>
<evidence type="ECO:0000313" key="10">
    <source>
        <dbReference type="EMBL" id="TXD90046.1"/>
    </source>
</evidence>
<evidence type="ECO:0000256" key="6">
    <source>
        <dbReference type="PIRSR" id="PIRSR000102-2"/>
    </source>
</evidence>
<organism evidence="10 11">
    <name type="scientific">Subsaximicrobium wynnwilliamsii</name>
    <dbReference type="NCBI Taxonomy" id="291179"/>
    <lineage>
        <taxon>Bacteria</taxon>
        <taxon>Pseudomonadati</taxon>
        <taxon>Bacteroidota</taxon>
        <taxon>Flavobacteriia</taxon>
        <taxon>Flavobacteriales</taxon>
        <taxon>Flavobacteriaceae</taxon>
        <taxon>Subsaximicrobium</taxon>
    </lineage>
</organism>
<comment type="caution">
    <text evidence="10">The sequence shown here is derived from an EMBL/GenBank/DDBJ whole genome shotgun (WGS) entry which is preliminary data.</text>
</comment>
<feature type="domain" description="Lactate/malate dehydrogenase N-terminal" evidence="8">
    <location>
        <begin position="1"/>
        <end position="142"/>
    </location>
</feature>
<dbReference type="Gene3D" id="3.40.50.720">
    <property type="entry name" value="NAD(P)-binding Rossmann-like Domain"/>
    <property type="match status" value="1"/>
</dbReference>
<feature type="binding site" evidence="4 6">
    <location>
        <position position="88"/>
    </location>
    <ligand>
        <name>substrate</name>
    </ligand>
</feature>
<proteinExistence type="inferred from homology"/>
<dbReference type="PROSITE" id="PS51257">
    <property type="entry name" value="PROKAR_LIPOPROTEIN"/>
    <property type="match status" value="1"/>
</dbReference>
<dbReference type="HAMAP" id="MF_00487">
    <property type="entry name" value="Malate_dehydrog_3"/>
    <property type="match status" value="1"/>
</dbReference>
<evidence type="ECO:0000259" key="8">
    <source>
        <dbReference type="Pfam" id="PF00056"/>
    </source>
</evidence>
<dbReference type="Proteomes" id="UP000321578">
    <property type="component" value="Unassembled WGS sequence"/>
</dbReference>
<dbReference type="CDD" id="cd01339">
    <property type="entry name" value="LDH-like_MDH"/>
    <property type="match status" value="1"/>
</dbReference>
<feature type="binding site" evidence="4 7">
    <location>
        <position position="95"/>
    </location>
    <ligand>
        <name>NAD(+)</name>
        <dbReference type="ChEBI" id="CHEBI:57540"/>
    </ligand>
</feature>
<dbReference type="InterPro" id="IPR001236">
    <property type="entry name" value="Lactate/malate_DH_N"/>
</dbReference>
<feature type="active site" description="Proton acceptor" evidence="4 5">
    <location>
        <position position="175"/>
    </location>
</feature>
<gene>
    <name evidence="4" type="primary">mdh</name>
    <name evidence="10" type="ORF">ESY86_04635</name>
</gene>
<name>A0A5C6ZJC3_9FLAO</name>
<feature type="binding site" evidence="4 6">
    <location>
        <position position="120"/>
    </location>
    <ligand>
        <name>substrate</name>
    </ligand>
</feature>
<dbReference type="InterPro" id="IPR001557">
    <property type="entry name" value="L-lactate/malate_DH"/>
</dbReference>
<evidence type="ECO:0000259" key="9">
    <source>
        <dbReference type="Pfam" id="PF02866"/>
    </source>
</evidence>
<feature type="domain" description="Lactate/malate dehydrogenase C-terminal" evidence="9">
    <location>
        <begin position="147"/>
        <end position="301"/>
    </location>
</feature>
<evidence type="ECO:0000256" key="2">
    <source>
        <dbReference type="ARBA" id="ARBA00023002"/>
    </source>
</evidence>
<dbReference type="InterPro" id="IPR036291">
    <property type="entry name" value="NAD(P)-bd_dom_sf"/>
</dbReference>
<feature type="binding site" evidence="4 7">
    <location>
        <begin position="118"/>
        <end position="120"/>
    </location>
    <ligand>
        <name>NAD(+)</name>
        <dbReference type="ChEBI" id="CHEBI:57540"/>
    </ligand>
</feature>
<comment type="catalytic activity">
    <reaction evidence="4">
        <text>(S)-malate + NAD(+) = oxaloacetate + NADH + H(+)</text>
        <dbReference type="Rhea" id="RHEA:21432"/>
        <dbReference type="ChEBI" id="CHEBI:15378"/>
        <dbReference type="ChEBI" id="CHEBI:15589"/>
        <dbReference type="ChEBI" id="CHEBI:16452"/>
        <dbReference type="ChEBI" id="CHEBI:57540"/>
        <dbReference type="ChEBI" id="CHEBI:57945"/>
        <dbReference type="EC" id="1.1.1.37"/>
    </reaction>
</comment>
<dbReference type="GO" id="GO:0030060">
    <property type="term" value="F:L-malate dehydrogenase (NAD+) activity"/>
    <property type="evidence" value="ECO:0007669"/>
    <property type="project" value="UniProtKB-UniRule"/>
</dbReference>
<keyword evidence="1 4" id="KW-0816">Tricarboxylic acid cycle</keyword>
<dbReference type="Pfam" id="PF00056">
    <property type="entry name" value="Ldh_1_N"/>
    <property type="match status" value="1"/>
</dbReference>
<dbReference type="Pfam" id="PF02866">
    <property type="entry name" value="Ldh_1_C"/>
    <property type="match status" value="1"/>
</dbReference>
<dbReference type="AlphaFoldDB" id="A0A5C6ZJC3"/>
<evidence type="ECO:0000256" key="5">
    <source>
        <dbReference type="PIRSR" id="PIRSR000102-1"/>
    </source>
</evidence>
<dbReference type="EC" id="1.1.1.37" evidence="4"/>
<feature type="binding site" evidence="4 6">
    <location>
        <position position="82"/>
    </location>
    <ligand>
        <name>substrate</name>
    </ligand>
</feature>
<dbReference type="PANTHER" id="PTHR43128:SF16">
    <property type="entry name" value="L-LACTATE DEHYDROGENASE"/>
    <property type="match status" value="1"/>
</dbReference>
<sequence>MKVTVVGAGAVGASCAEYIAIKNFASEVVLLDIKEGFAEGKAMDLMQTASLNGFDTKITGVTNDYSKTADSDVCVITSGIPRKPGMTREELIGINAGIVKTVSSSLIENSPNTIIIVVSNPMDTMTYLVHKTTSLPKNRIIGMGGALDSARFKYRLAEALEAPISDIDGMVIGGHSDTGMVPLTAHATRNSIKVSEFISEARLEQVKEDTKVGGATLTKLLGTSAWYAPGAAVSSMVQAIACDQKKMFPCSVLLDGEFGLKDLCIGVPVILGRNGIEKIVSIKLSDAEQKHMEQSAEGVKKTNALLEI</sequence>
<evidence type="ECO:0000256" key="4">
    <source>
        <dbReference type="HAMAP-Rule" id="MF_00487"/>
    </source>
</evidence>
<dbReference type="GO" id="GO:0006099">
    <property type="term" value="P:tricarboxylic acid cycle"/>
    <property type="evidence" value="ECO:0007669"/>
    <property type="project" value="UniProtKB-UniRule"/>
</dbReference>
<comment type="similarity">
    <text evidence="4">Belongs to the LDH/MDH superfamily. MDH type 3 family.</text>
</comment>
<dbReference type="PIRSF" id="PIRSF000102">
    <property type="entry name" value="Lac_mal_DH"/>
    <property type="match status" value="1"/>
</dbReference>